<name>A0ABM1M2Z7_NICVS</name>
<evidence type="ECO:0000313" key="2">
    <source>
        <dbReference type="Proteomes" id="UP000695000"/>
    </source>
</evidence>
<sequence>MSCSEESNIIKSESEEEEDYESFFLQPASSPYDLKEKLEAANKALLEDDSTLSIREQRVQFHENLVDYEPDLTDDDVQSIESYNESPDQTPVEELQYILSSSRIYDIQEEEEELEEIDEIVEDEIREEIVNDEIDETLETEDGVELEQQEEVEEKLNVVNGNRRSKKCRRRSANYRIDCKNHCIEGFEPQPAASAIDEGRPPCPPLKLRTRKCCERTENVARKLPMYTGCRSEYGLSYRQLERRERRREAVRLREQKSREVQREFAERRRDQNEQIFRQWLREVSVRDAGVGVSTRKPSRPQTAHCPQNNRVKVKRRSRPHTSHPTCVYIKVPEEALRDGLQVGSVVVARKVLSSKQLQIYALQ</sequence>
<proteinExistence type="predicted"/>
<dbReference type="RefSeq" id="XP_017768947.1">
    <property type="nucleotide sequence ID" value="XM_017913458.1"/>
</dbReference>
<feature type="region of interest" description="Disordered" evidence="1">
    <location>
        <begin position="1"/>
        <end position="22"/>
    </location>
</feature>
<evidence type="ECO:0000256" key="1">
    <source>
        <dbReference type="SAM" id="MobiDB-lite"/>
    </source>
</evidence>
<reference evidence="3" key="1">
    <citation type="submission" date="2025-08" db="UniProtKB">
        <authorList>
            <consortium name="RefSeq"/>
        </authorList>
    </citation>
    <scope>IDENTIFICATION</scope>
    <source>
        <tissue evidence="3">Whole Larva</tissue>
    </source>
</reference>
<evidence type="ECO:0000313" key="3">
    <source>
        <dbReference type="RefSeq" id="XP_017768947.1"/>
    </source>
</evidence>
<keyword evidence="2" id="KW-1185">Reference proteome</keyword>
<feature type="compositionally biased region" description="Low complexity" evidence="1">
    <location>
        <begin position="1"/>
        <end position="11"/>
    </location>
</feature>
<organism evidence="2 3">
    <name type="scientific">Nicrophorus vespilloides</name>
    <name type="common">Boreal carrion beetle</name>
    <dbReference type="NCBI Taxonomy" id="110193"/>
    <lineage>
        <taxon>Eukaryota</taxon>
        <taxon>Metazoa</taxon>
        <taxon>Ecdysozoa</taxon>
        <taxon>Arthropoda</taxon>
        <taxon>Hexapoda</taxon>
        <taxon>Insecta</taxon>
        <taxon>Pterygota</taxon>
        <taxon>Neoptera</taxon>
        <taxon>Endopterygota</taxon>
        <taxon>Coleoptera</taxon>
        <taxon>Polyphaga</taxon>
        <taxon>Staphyliniformia</taxon>
        <taxon>Silphidae</taxon>
        <taxon>Nicrophorinae</taxon>
        <taxon>Nicrophorus</taxon>
    </lineage>
</organism>
<protein>
    <submittedName>
        <fullName evidence="3">Coiled-coil domain-containing protein 181</fullName>
    </submittedName>
</protein>
<accession>A0ABM1M2Z7</accession>
<dbReference type="Proteomes" id="UP000695000">
    <property type="component" value="Unplaced"/>
</dbReference>
<dbReference type="GeneID" id="108557073"/>
<gene>
    <name evidence="3" type="primary">LOC108557073</name>
</gene>